<dbReference type="PANTHER" id="PTHR21445">
    <property type="entry name" value="ENDONUCLEASE IV ENDODEOXYRIBONUCLEASE IV"/>
    <property type="match status" value="1"/>
</dbReference>
<dbReference type="CDD" id="cd00019">
    <property type="entry name" value="AP2Ec"/>
    <property type="match status" value="1"/>
</dbReference>
<keyword evidence="5 7" id="KW-0862">Zinc</keyword>
<dbReference type="AlphaFoldDB" id="A0A9D1DR24"/>
<protein>
    <recommendedName>
        <fullName evidence="7">Probable endonuclease 4</fullName>
        <ecNumber evidence="7">3.1.21.2</ecNumber>
    </recommendedName>
    <alternativeName>
        <fullName evidence="7">Endodeoxyribonuclease IV</fullName>
    </alternativeName>
    <alternativeName>
        <fullName evidence="7">Endonuclease IV</fullName>
    </alternativeName>
</protein>
<feature type="binding site" evidence="7">
    <location>
        <position position="180"/>
    </location>
    <ligand>
        <name>Zn(2+)</name>
        <dbReference type="ChEBI" id="CHEBI:29105"/>
        <label>2</label>
    </ligand>
</feature>
<keyword evidence="4 7" id="KW-0378">Hydrolase</keyword>
<evidence type="ECO:0000256" key="5">
    <source>
        <dbReference type="ARBA" id="ARBA00022833"/>
    </source>
</evidence>
<dbReference type="Gene3D" id="3.20.20.150">
    <property type="entry name" value="Divalent-metal-dependent TIM barrel enzymes"/>
    <property type="match status" value="1"/>
</dbReference>
<keyword evidence="7" id="KW-0540">Nuclease</keyword>
<reference evidence="9" key="1">
    <citation type="submission" date="2020-10" db="EMBL/GenBank/DDBJ databases">
        <authorList>
            <person name="Gilroy R."/>
        </authorList>
    </citation>
    <scope>NUCLEOTIDE SEQUENCE</scope>
    <source>
        <strain evidence="9">ChiSjej1B19-7085</strain>
    </source>
</reference>
<dbReference type="GO" id="GO:0006284">
    <property type="term" value="P:base-excision repair"/>
    <property type="evidence" value="ECO:0007669"/>
    <property type="project" value="TreeGrafter"/>
</dbReference>
<keyword evidence="7" id="KW-0255">Endonuclease</keyword>
<evidence type="ECO:0000256" key="4">
    <source>
        <dbReference type="ARBA" id="ARBA00022801"/>
    </source>
</evidence>
<feature type="binding site" evidence="7">
    <location>
        <position position="146"/>
    </location>
    <ligand>
        <name>Zn(2+)</name>
        <dbReference type="ChEBI" id="CHEBI:29105"/>
        <label>1</label>
    </ligand>
</feature>
<feature type="domain" description="Xylose isomerase-like TIM barrel" evidence="8">
    <location>
        <begin position="24"/>
        <end position="277"/>
    </location>
</feature>
<evidence type="ECO:0000256" key="2">
    <source>
        <dbReference type="ARBA" id="ARBA00022723"/>
    </source>
</evidence>
<dbReference type="GO" id="GO:0003677">
    <property type="term" value="F:DNA binding"/>
    <property type="evidence" value="ECO:0007669"/>
    <property type="project" value="InterPro"/>
</dbReference>
<dbReference type="SMART" id="SM00518">
    <property type="entry name" value="AP2Ec"/>
    <property type="match status" value="1"/>
</dbReference>
<evidence type="ECO:0000259" key="8">
    <source>
        <dbReference type="Pfam" id="PF01261"/>
    </source>
</evidence>
<accession>A0A9D1DR24</accession>
<dbReference type="HAMAP" id="MF_00152">
    <property type="entry name" value="Nfo"/>
    <property type="match status" value="1"/>
</dbReference>
<dbReference type="PROSITE" id="PS51432">
    <property type="entry name" value="AP_NUCLEASE_F2_4"/>
    <property type="match status" value="1"/>
</dbReference>
<evidence type="ECO:0000313" key="9">
    <source>
        <dbReference type="EMBL" id="HIR57391.1"/>
    </source>
</evidence>
<reference evidence="9" key="2">
    <citation type="journal article" date="2021" name="PeerJ">
        <title>Extensive microbial diversity within the chicken gut microbiome revealed by metagenomics and culture.</title>
        <authorList>
            <person name="Gilroy R."/>
            <person name="Ravi A."/>
            <person name="Getino M."/>
            <person name="Pursley I."/>
            <person name="Horton D.L."/>
            <person name="Alikhan N.F."/>
            <person name="Baker D."/>
            <person name="Gharbi K."/>
            <person name="Hall N."/>
            <person name="Watson M."/>
            <person name="Adriaenssens E.M."/>
            <person name="Foster-Nyarko E."/>
            <person name="Jarju S."/>
            <person name="Secka A."/>
            <person name="Antonio M."/>
            <person name="Oren A."/>
            <person name="Chaudhuri R.R."/>
            <person name="La Ragione R."/>
            <person name="Hildebrand F."/>
            <person name="Pallen M.J."/>
        </authorList>
    </citation>
    <scope>NUCLEOTIDE SEQUENCE</scope>
    <source>
        <strain evidence="9">ChiSjej1B19-7085</strain>
    </source>
</reference>
<dbReference type="GO" id="GO:0008833">
    <property type="term" value="F:deoxyribonuclease IV (phage-T4-induced) activity"/>
    <property type="evidence" value="ECO:0007669"/>
    <property type="project" value="UniProtKB-UniRule"/>
</dbReference>
<dbReference type="GO" id="GO:0003906">
    <property type="term" value="F:DNA-(apurinic or apyrimidinic site) endonuclease activity"/>
    <property type="evidence" value="ECO:0007669"/>
    <property type="project" value="TreeGrafter"/>
</dbReference>
<evidence type="ECO:0000256" key="1">
    <source>
        <dbReference type="ARBA" id="ARBA00005340"/>
    </source>
</evidence>
<sequence>MTNQTLTIGCHLSPSKGYLAMGRDALAIGANTFQFFTRNPRGSRARELDPADMEALRSLMQEHRFGRVVAHAPYTLNACSSTDRTREFALETIADDLRRMEFLPGNFYNFHPGSHTGQGVETGIRQIAAMLNEVITAEQSTTVLLETMAGKGSEVGRSFEEIRAILDLVKLPEKMGVCLDTCHVWDGGYDIVENLDGVLEEFDRIIGLDRLKAIHLNDSMNPRGSHKDRHARIGEGHIGFDALSRVTNHPKLRELPFCLETPNDLDGYADEIRRLRAAYTGGTI</sequence>
<dbReference type="PROSITE" id="PS00730">
    <property type="entry name" value="AP_NUCLEASE_F2_2"/>
    <property type="match status" value="1"/>
</dbReference>
<feature type="binding site" evidence="7">
    <location>
        <position position="230"/>
    </location>
    <ligand>
        <name>Zn(2+)</name>
        <dbReference type="ChEBI" id="CHEBI:29105"/>
        <label>3</label>
    </ligand>
</feature>
<dbReference type="EC" id="3.1.21.2" evidence="7"/>
<dbReference type="PANTHER" id="PTHR21445:SF0">
    <property type="entry name" value="APURINIC-APYRIMIDINIC ENDONUCLEASE"/>
    <property type="match status" value="1"/>
</dbReference>
<feature type="binding site" evidence="7">
    <location>
        <position position="215"/>
    </location>
    <ligand>
        <name>Zn(2+)</name>
        <dbReference type="ChEBI" id="CHEBI:29105"/>
        <label>2</label>
    </ligand>
</feature>
<dbReference type="InterPro" id="IPR013022">
    <property type="entry name" value="Xyl_isomerase-like_TIM-brl"/>
</dbReference>
<gene>
    <name evidence="7" type="primary">nfo</name>
    <name evidence="9" type="ORF">IAA54_06955</name>
</gene>
<dbReference type="InterPro" id="IPR001719">
    <property type="entry name" value="AP_endonuc_2"/>
</dbReference>
<dbReference type="InterPro" id="IPR018246">
    <property type="entry name" value="AP_endonuc_F2_Zn_BS"/>
</dbReference>
<dbReference type="SUPFAM" id="SSF51658">
    <property type="entry name" value="Xylose isomerase-like"/>
    <property type="match status" value="1"/>
</dbReference>
<comment type="caution">
    <text evidence="9">The sequence shown here is derived from an EMBL/GenBank/DDBJ whole genome shotgun (WGS) entry which is preliminary data.</text>
</comment>
<feature type="binding site" evidence="7">
    <location>
        <position position="146"/>
    </location>
    <ligand>
        <name>Zn(2+)</name>
        <dbReference type="ChEBI" id="CHEBI:29105"/>
        <label>2</label>
    </ligand>
</feature>
<comment type="cofactor">
    <cofactor evidence="7">
        <name>Zn(2+)</name>
        <dbReference type="ChEBI" id="CHEBI:29105"/>
    </cofactor>
    <text evidence="7">Binds 3 Zn(2+) ions.</text>
</comment>
<dbReference type="Proteomes" id="UP000886785">
    <property type="component" value="Unassembled WGS sequence"/>
</dbReference>
<feature type="binding site" evidence="7">
    <location>
        <position position="260"/>
    </location>
    <ligand>
        <name>Zn(2+)</name>
        <dbReference type="ChEBI" id="CHEBI:29105"/>
        <label>2</label>
    </ligand>
</feature>
<feature type="binding site" evidence="7">
    <location>
        <position position="183"/>
    </location>
    <ligand>
        <name>Zn(2+)</name>
        <dbReference type="ChEBI" id="CHEBI:29105"/>
        <label>3</label>
    </ligand>
</feature>
<organism evidence="9 10">
    <name type="scientific">Candidatus Gallacutalibacter pullicola</name>
    <dbReference type="NCBI Taxonomy" id="2840830"/>
    <lineage>
        <taxon>Bacteria</taxon>
        <taxon>Bacillati</taxon>
        <taxon>Bacillota</taxon>
        <taxon>Clostridia</taxon>
        <taxon>Eubacteriales</taxon>
        <taxon>Candidatus Gallacutalibacter</taxon>
    </lineage>
</organism>
<comment type="catalytic activity">
    <reaction evidence="7">
        <text>Endonucleolytic cleavage to 5'-phosphooligonucleotide end-products.</text>
        <dbReference type="EC" id="3.1.21.2"/>
    </reaction>
</comment>
<keyword evidence="3 7" id="KW-0227">DNA damage</keyword>
<dbReference type="EMBL" id="DVHF01000080">
    <property type="protein sequence ID" value="HIR57391.1"/>
    <property type="molecule type" value="Genomic_DNA"/>
</dbReference>
<dbReference type="GO" id="GO:0008081">
    <property type="term" value="F:phosphoric diester hydrolase activity"/>
    <property type="evidence" value="ECO:0007669"/>
    <property type="project" value="TreeGrafter"/>
</dbReference>
<dbReference type="InterPro" id="IPR036237">
    <property type="entry name" value="Xyl_isomerase-like_sf"/>
</dbReference>
<keyword evidence="2 7" id="KW-0479">Metal-binding</keyword>
<dbReference type="NCBIfam" id="TIGR00587">
    <property type="entry name" value="nfo"/>
    <property type="match status" value="1"/>
</dbReference>
<keyword evidence="6 7" id="KW-0234">DNA repair</keyword>
<feature type="binding site" evidence="7">
    <location>
        <position position="71"/>
    </location>
    <ligand>
        <name>Zn(2+)</name>
        <dbReference type="ChEBI" id="CHEBI:29105"/>
        <label>1</label>
    </ligand>
</feature>
<comment type="function">
    <text evidence="7">Endonuclease IV plays a role in DNA repair. It cleaves phosphodiester bonds at apurinic or apyrimidinic (AP) sites, generating a 3'-hydroxyl group and a 5'-terminal sugar phosphate.</text>
</comment>
<evidence type="ECO:0000256" key="7">
    <source>
        <dbReference type="HAMAP-Rule" id="MF_00152"/>
    </source>
</evidence>
<evidence type="ECO:0000313" key="10">
    <source>
        <dbReference type="Proteomes" id="UP000886785"/>
    </source>
</evidence>
<name>A0A9D1DR24_9FIRM</name>
<proteinExistence type="inferred from homology"/>
<evidence type="ECO:0000256" key="3">
    <source>
        <dbReference type="ARBA" id="ARBA00022763"/>
    </source>
</evidence>
<dbReference type="FunFam" id="3.20.20.150:FF:000001">
    <property type="entry name" value="Probable endonuclease 4"/>
    <property type="match status" value="1"/>
</dbReference>
<feature type="binding site" evidence="7">
    <location>
        <position position="228"/>
    </location>
    <ligand>
        <name>Zn(2+)</name>
        <dbReference type="ChEBI" id="CHEBI:29105"/>
        <label>3</label>
    </ligand>
</feature>
<comment type="similarity">
    <text evidence="1 7">Belongs to the AP endonuclease 2 family.</text>
</comment>
<dbReference type="Pfam" id="PF01261">
    <property type="entry name" value="AP_endonuc_2"/>
    <property type="match status" value="1"/>
</dbReference>
<dbReference type="GO" id="GO:0008270">
    <property type="term" value="F:zinc ion binding"/>
    <property type="evidence" value="ECO:0007669"/>
    <property type="project" value="UniProtKB-UniRule"/>
</dbReference>
<dbReference type="PROSITE" id="PS00731">
    <property type="entry name" value="AP_NUCLEASE_F2_3"/>
    <property type="match status" value="1"/>
</dbReference>
<evidence type="ECO:0000256" key="6">
    <source>
        <dbReference type="ARBA" id="ARBA00023204"/>
    </source>
</evidence>
<feature type="binding site" evidence="7">
    <location>
        <position position="111"/>
    </location>
    <ligand>
        <name>Zn(2+)</name>
        <dbReference type="ChEBI" id="CHEBI:29105"/>
        <label>1</label>
    </ligand>
</feature>